<dbReference type="PANTHER" id="PTHR45138:SF9">
    <property type="entry name" value="DIGUANYLATE CYCLASE DGCM-RELATED"/>
    <property type="match status" value="1"/>
</dbReference>
<dbReference type="SUPFAM" id="SSF54631">
    <property type="entry name" value="CBS-domain pair"/>
    <property type="match status" value="1"/>
</dbReference>
<dbReference type="InterPro" id="IPR046342">
    <property type="entry name" value="CBS_dom_sf"/>
</dbReference>
<dbReference type="Gene3D" id="3.30.70.270">
    <property type="match status" value="1"/>
</dbReference>
<dbReference type="OrthoDB" id="12905at2"/>
<dbReference type="SUPFAM" id="SSF55073">
    <property type="entry name" value="Nucleotide cyclase"/>
    <property type="match status" value="1"/>
</dbReference>
<evidence type="ECO:0000313" key="3">
    <source>
        <dbReference type="Proteomes" id="UP000324646"/>
    </source>
</evidence>
<name>A0A5C0SCS2_CRATE</name>
<dbReference type="Pfam" id="PF00990">
    <property type="entry name" value="GGDEF"/>
    <property type="match status" value="1"/>
</dbReference>
<dbReference type="Pfam" id="PF00571">
    <property type="entry name" value="CBS"/>
    <property type="match status" value="2"/>
</dbReference>
<reference evidence="2 3" key="1">
    <citation type="submission" date="2019-07" db="EMBL/GenBank/DDBJ databases">
        <title>Complete genome of Crassaminicella thermophila SY095.</title>
        <authorList>
            <person name="Li X."/>
        </authorList>
    </citation>
    <scope>NUCLEOTIDE SEQUENCE [LARGE SCALE GENOMIC DNA]</scope>
    <source>
        <strain evidence="2 3">SY095</strain>
    </source>
</reference>
<dbReference type="Proteomes" id="UP000324646">
    <property type="component" value="Chromosome"/>
</dbReference>
<evidence type="ECO:0000259" key="1">
    <source>
        <dbReference type="PROSITE" id="PS50887"/>
    </source>
</evidence>
<proteinExistence type="predicted"/>
<feature type="domain" description="GGDEF" evidence="1">
    <location>
        <begin position="144"/>
        <end position="281"/>
    </location>
</feature>
<sequence length="285" mass="32025">MIRKISEIMIKNFVAVDTCDGVLKAERMLTENNAEGALVFEGTTLVGVVTYKDLLRSHPNRIVADAMNTKIFYISLEASLWKAEEMFKKHHTEILIVKENATPVGFITKAILYAELGKYIDPLTGLNRSDYIYYKADEIMKNKREIGIIFIDVNNFGYIDKNYGHTIGDVILKEIGSILKNNIPNDTYTCRFGGDEFVVVAPYDLNECKNLAQNLRKTIESYHFINNVPVSITTGIAGWKVGKNVNHNFRNIINIMNAASLASTKAKKEEDGLSVAESFEIIDIA</sequence>
<dbReference type="GO" id="GO:0052621">
    <property type="term" value="F:diguanylate cyclase activity"/>
    <property type="evidence" value="ECO:0007669"/>
    <property type="project" value="TreeGrafter"/>
</dbReference>
<accession>A0A5C0SCS2</accession>
<dbReference type="EMBL" id="CP042243">
    <property type="protein sequence ID" value="QEK11248.1"/>
    <property type="molecule type" value="Genomic_DNA"/>
</dbReference>
<dbReference type="NCBIfam" id="TIGR00254">
    <property type="entry name" value="GGDEF"/>
    <property type="match status" value="1"/>
</dbReference>
<dbReference type="PROSITE" id="PS50887">
    <property type="entry name" value="GGDEF"/>
    <property type="match status" value="1"/>
</dbReference>
<dbReference type="InterPro" id="IPR029787">
    <property type="entry name" value="Nucleotide_cyclase"/>
</dbReference>
<keyword evidence="3" id="KW-1185">Reference proteome</keyword>
<evidence type="ECO:0000313" key="2">
    <source>
        <dbReference type="EMBL" id="QEK11248.1"/>
    </source>
</evidence>
<dbReference type="SMART" id="SM00267">
    <property type="entry name" value="GGDEF"/>
    <property type="match status" value="1"/>
</dbReference>
<dbReference type="InterPro" id="IPR043128">
    <property type="entry name" value="Rev_trsase/Diguanyl_cyclase"/>
</dbReference>
<dbReference type="CDD" id="cd01949">
    <property type="entry name" value="GGDEF"/>
    <property type="match status" value="1"/>
</dbReference>
<protein>
    <submittedName>
        <fullName evidence="2">Diguanylate cyclase</fullName>
    </submittedName>
</protein>
<gene>
    <name evidence="2" type="ORF">FQB35_02055</name>
</gene>
<dbReference type="PANTHER" id="PTHR45138">
    <property type="entry name" value="REGULATORY COMPONENTS OF SENSORY TRANSDUCTION SYSTEM"/>
    <property type="match status" value="1"/>
</dbReference>
<dbReference type="Gene3D" id="3.10.580.10">
    <property type="entry name" value="CBS-domain"/>
    <property type="match status" value="1"/>
</dbReference>
<organism evidence="2 3">
    <name type="scientific">Crassaminicella thermophila</name>
    <dbReference type="NCBI Taxonomy" id="2599308"/>
    <lineage>
        <taxon>Bacteria</taxon>
        <taxon>Bacillati</taxon>
        <taxon>Bacillota</taxon>
        <taxon>Clostridia</taxon>
        <taxon>Eubacteriales</taxon>
        <taxon>Clostridiaceae</taxon>
        <taxon>Crassaminicella</taxon>
    </lineage>
</organism>
<dbReference type="KEGG" id="crs:FQB35_02055"/>
<dbReference type="InterPro" id="IPR000644">
    <property type="entry name" value="CBS_dom"/>
</dbReference>
<dbReference type="InterPro" id="IPR000160">
    <property type="entry name" value="GGDEF_dom"/>
</dbReference>
<dbReference type="AlphaFoldDB" id="A0A5C0SCS2"/>
<dbReference type="RefSeq" id="WP_148808321.1">
    <property type="nucleotide sequence ID" value="NZ_CP042243.1"/>
</dbReference>
<dbReference type="InterPro" id="IPR050469">
    <property type="entry name" value="Diguanylate_Cyclase"/>
</dbReference>